<keyword evidence="2 3" id="KW-0808">Transferase</keyword>
<comment type="similarity">
    <text evidence="1 4">Belongs to the spermidine/spermine synthase family.</text>
</comment>
<organism evidence="6">
    <name type="scientific">Ditylum brightwellii</name>
    <dbReference type="NCBI Taxonomy" id="49249"/>
    <lineage>
        <taxon>Eukaryota</taxon>
        <taxon>Sar</taxon>
        <taxon>Stramenopiles</taxon>
        <taxon>Ochrophyta</taxon>
        <taxon>Bacillariophyta</taxon>
        <taxon>Mediophyceae</taxon>
        <taxon>Lithodesmiophycidae</taxon>
        <taxon>Lithodesmiales</taxon>
        <taxon>Lithodesmiaceae</taxon>
        <taxon>Ditylum</taxon>
    </lineage>
</organism>
<evidence type="ECO:0000259" key="5">
    <source>
        <dbReference type="PROSITE" id="PS51006"/>
    </source>
</evidence>
<dbReference type="PROSITE" id="PS51006">
    <property type="entry name" value="PABS_2"/>
    <property type="match status" value="1"/>
</dbReference>
<feature type="active site" description="Proton acceptor" evidence="3">
    <location>
        <position position="265"/>
    </location>
</feature>
<dbReference type="PANTHER" id="PTHR11558:SF11">
    <property type="entry name" value="SPERMIDINE SYNTHASE"/>
    <property type="match status" value="1"/>
</dbReference>
<proteinExistence type="inferred from homology"/>
<dbReference type="HAMAP" id="MF_00198">
    <property type="entry name" value="Spermidine_synth"/>
    <property type="match status" value="1"/>
</dbReference>
<dbReference type="Gene3D" id="3.40.50.150">
    <property type="entry name" value="Vaccinia Virus protein VP39"/>
    <property type="match status" value="1"/>
</dbReference>
<dbReference type="NCBIfam" id="NF002010">
    <property type="entry name" value="PRK00811.1"/>
    <property type="match status" value="1"/>
</dbReference>
<dbReference type="InterPro" id="IPR037163">
    <property type="entry name" value="Spermidine_synt_N_sf"/>
</dbReference>
<dbReference type="Gene3D" id="2.30.140.10">
    <property type="entry name" value="Spermidine synthase, tetramerisation domain"/>
    <property type="match status" value="1"/>
</dbReference>
<name>A0A7S2A4J2_9STRA</name>
<dbReference type="FunFam" id="2.30.140.10:FF:000001">
    <property type="entry name" value="SPE3p Spermidine synthase"/>
    <property type="match status" value="1"/>
</dbReference>
<dbReference type="InterPro" id="IPR001045">
    <property type="entry name" value="Spermi_synthase"/>
</dbReference>
<dbReference type="AlphaFoldDB" id="A0A7S2A4J2"/>
<sequence>MQCRPSFCTIEPKKKTTQPSKRSVMRISGSHILTQKWHYNKISSPLLIASSLLFHQLDCVVSSFPFASHHITRPLFVRGGGDNPNDSTFKMSNQEEEFPQGLNGMDLVKDGWFHERGELWKGQAMSLEVKNILAHYRSDYQDILVFESTNHGNVLVLDGVIQVTERDEFSYQEMIAHIPLYAHPNPKKVLVIGGGDGGVLREIAKHESVEEIVICEIDKGVIDVSKKYLPTLAKGYDDPRVTVHVMDGAKFMEENQDSFDVIITDSSDPIGPASVLFETPFYNAMHASLREGGIVCTQGECLWLHVDIIRPLVNSISTKYTQVEYAYTTIPTYPSGQIGFIVASKGEREAGCKVPVRKPSKELQKTMKYYSTELHAAAFVLPAFAKRAIFGDDE</sequence>
<dbReference type="InterPro" id="IPR030374">
    <property type="entry name" value="PABS"/>
</dbReference>
<dbReference type="Pfam" id="PF17284">
    <property type="entry name" value="Spermine_synt_N"/>
    <property type="match status" value="1"/>
</dbReference>
<dbReference type="Pfam" id="PF01564">
    <property type="entry name" value="Spermine_synth"/>
    <property type="match status" value="1"/>
</dbReference>
<keyword evidence="3" id="KW-0620">Polyamine biosynthesis</keyword>
<reference evidence="6" key="1">
    <citation type="submission" date="2021-01" db="EMBL/GenBank/DDBJ databases">
        <authorList>
            <person name="Corre E."/>
            <person name="Pelletier E."/>
            <person name="Niang G."/>
            <person name="Scheremetjew M."/>
            <person name="Finn R."/>
            <person name="Kale V."/>
            <person name="Holt S."/>
            <person name="Cochrane G."/>
            <person name="Meng A."/>
            <person name="Brown T."/>
            <person name="Cohen L."/>
        </authorList>
    </citation>
    <scope>NUCLEOTIDE SEQUENCE</scope>
    <source>
        <strain evidence="6">Pop2</strain>
    </source>
</reference>
<dbReference type="GO" id="GO:0005829">
    <property type="term" value="C:cytosol"/>
    <property type="evidence" value="ECO:0007669"/>
    <property type="project" value="TreeGrafter"/>
</dbReference>
<dbReference type="FunFam" id="3.40.50.150:FF:000013">
    <property type="entry name" value="Spermidine synthase"/>
    <property type="match status" value="1"/>
</dbReference>
<dbReference type="GO" id="GO:0008295">
    <property type="term" value="P:spermidine biosynthetic process"/>
    <property type="evidence" value="ECO:0007669"/>
    <property type="project" value="TreeGrafter"/>
</dbReference>
<dbReference type="InterPro" id="IPR035246">
    <property type="entry name" value="Spermidine_synt_N"/>
</dbReference>
<evidence type="ECO:0000313" key="6">
    <source>
        <dbReference type="EMBL" id="CAD9356628.1"/>
    </source>
</evidence>
<evidence type="ECO:0000256" key="4">
    <source>
        <dbReference type="RuleBase" id="RU003836"/>
    </source>
</evidence>
<dbReference type="CDD" id="cd02440">
    <property type="entry name" value="AdoMet_MTases"/>
    <property type="match status" value="1"/>
</dbReference>
<dbReference type="PANTHER" id="PTHR11558">
    <property type="entry name" value="SPERMIDINE/SPERMINE SYNTHASE"/>
    <property type="match status" value="1"/>
</dbReference>
<accession>A0A7S2A4J2</accession>
<dbReference type="EMBL" id="HBGN01038461">
    <property type="protein sequence ID" value="CAD9356628.1"/>
    <property type="molecule type" value="Transcribed_RNA"/>
</dbReference>
<gene>
    <name evidence="6" type="ORF">DBRI1063_LOCUS24591</name>
</gene>
<dbReference type="GO" id="GO:0004766">
    <property type="term" value="F:spermidine synthase activity"/>
    <property type="evidence" value="ECO:0007669"/>
    <property type="project" value="TreeGrafter"/>
</dbReference>
<dbReference type="InterPro" id="IPR029063">
    <property type="entry name" value="SAM-dependent_MTases_sf"/>
</dbReference>
<dbReference type="PROSITE" id="PS01330">
    <property type="entry name" value="PABS_1"/>
    <property type="match status" value="1"/>
</dbReference>
<feature type="domain" description="PABS" evidence="5">
    <location>
        <begin position="110"/>
        <end position="345"/>
    </location>
</feature>
<dbReference type="NCBIfam" id="NF037959">
    <property type="entry name" value="MFS_SpdSyn"/>
    <property type="match status" value="1"/>
</dbReference>
<protein>
    <recommendedName>
        <fullName evidence="5">PABS domain-containing protein</fullName>
    </recommendedName>
</protein>
<dbReference type="InterPro" id="IPR030373">
    <property type="entry name" value="PABS_CS"/>
</dbReference>
<evidence type="ECO:0000256" key="2">
    <source>
        <dbReference type="ARBA" id="ARBA00022679"/>
    </source>
</evidence>
<dbReference type="SUPFAM" id="SSF53335">
    <property type="entry name" value="S-adenosyl-L-methionine-dependent methyltransferases"/>
    <property type="match status" value="1"/>
</dbReference>
<dbReference type="NCBIfam" id="TIGR00417">
    <property type="entry name" value="speE"/>
    <property type="match status" value="1"/>
</dbReference>
<evidence type="ECO:0000256" key="3">
    <source>
        <dbReference type="PROSITE-ProRule" id="PRU00354"/>
    </source>
</evidence>
<evidence type="ECO:0000256" key="1">
    <source>
        <dbReference type="ARBA" id="ARBA00007867"/>
    </source>
</evidence>